<dbReference type="InterPro" id="IPR001525">
    <property type="entry name" value="C5_MeTfrase"/>
</dbReference>
<evidence type="ECO:0000313" key="9">
    <source>
        <dbReference type="EMBL" id="SFS30865.1"/>
    </source>
</evidence>
<dbReference type="PRINTS" id="PR00105">
    <property type="entry name" value="C5METTRFRASE"/>
</dbReference>
<keyword evidence="10" id="KW-1185">Reference proteome</keyword>
<dbReference type="Gene3D" id="3.40.50.150">
    <property type="entry name" value="Vaccinia Virus protein VP39"/>
    <property type="match status" value="2"/>
</dbReference>
<evidence type="ECO:0000256" key="6">
    <source>
        <dbReference type="ARBA" id="ARBA00047422"/>
    </source>
</evidence>
<name>A0A1I6NSP1_9CAUL</name>
<dbReference type="EC" id="2.1.1.37" evidence="1"/>
<dbReference type="OrthoDB" id="9813719at2"/>
<dbReference type="RefSeq" id="WP_092306297.1">
    <property type="nucleotide sequence ID" value="NZ_FOZV01000001.1"/>
</dbReference>
<dbReference type="GO" id="GO:0009307">
    <property type="term" value="P:DNA restriction-modification system"/>
    <property type="evidence" value="ECO:0007669"/>
    <property type="project" value="UniProtKB-KW"/>
</dbReference>
<evidence type="ECO:0000256" key="1">
    <source>
        <dbReference type="ARBA" id="ARBA00011975"/>
    </source>
</evidence>
<evidence type="ECO:0000256" key="5">
    <source>
        <dbReference type="ARBA" id="ARBA00022747"/>
    </source>
</evidence>
<dbReference type="PROSITE" id="PS51679">
    <property type="entry name" value="SAM_MT_C5"/>
    <property type="match status" value="1"/>
</dbReference>
<evidence type="ECO:0000256" key="4">
    <source>
        <dbReference type="ARBA" id="ARBA00022691"/>
    </source>
</evidence>
<gene>
    <name evidence="9" type="ORF">SAMN05192570_0442</name>
</gene>
<sequence>MVESPPCPFDAPGVYEFFAGGGMVRAGLGEGWRCRFANDIDPAKAAAYRANWGDAELRVGDIGALTPADLPGTADLMWGSFPCQDLSLAGAGAGLAGARSGTFHTFWNLAQGLAAEGRAPRVVAIENVCGALTSRGGRDFEVLCRAWAEAGYVFGALVINADRFLPQSRPRLFVIGVRGDVVIDPALLADGPEAPFHPPTLVRAAARLPRETAERMVWWRLPAPTAATPTLADLVEADGASLRWHADAQTRRLLELMTPVNRAKVEAARAAGGRRVGALYRRTRTTPDGRKAQRAEVRFDLAGCLRTPGGGSSRQTLLIVEDGRVRSRLMTAREMARLMGLPDGYRLPASHSAACHLAGDGVAVPVVRHLAQWLFEPLVRCGEALSRAA</sequence>
<organism evidence="9 10">
    <name type="scientific">Brevundimonas viscosa</name>
    <dbReference type="NCBI Taxonomy" id="871741"/>
    <lineage>
        <taxon>Bacteria</taxon>
        <taxon>Pseudomonadati</taxon>
        <taxon>Pseudomonadota</taxon>
        <taxon>Alphaproteobacteria</taxon>
        <taxon>Caulobacterales</taxon>
        <taxon>Caulobacteraceae</taxon>
        <taxon>Brevundimonas</taxon>
    </lineage>
</organism>
<dbReference type="AlphaFoldDB" id="A0A1I6NSP1"/>
<dbReference type="Proteomes" id="UP000198788">
    <property type="component" value="Unassembled WGS sequence"/>
</dbReference>
<dbReference type="PANTHER" id="PTHR46098">
    <property type="entry name" value="TRNA (CYTOSINE(38)-C(5))-METHYLTRANSFERASE"/>
    <property type="match status" value="1"/>
</dbReference>
<keyword evidence="5" id="KW-0680">Restriction system</keyword>
<evidence type="ECO:0000256" key="2">
    <source>
        <dbReference type="ARBA" id="ARBA00022603"/>
    </source>
</evidence>
<keyword evidence="3 7" id="KW-0808">Transferase</keyword>
<evidence type="ECO:0000256" key="7">
    <source>
        <dbReference type="PROSITE-ProRule" id="PRU01016"/>
    </source>
</evidence>
<dbReference type="GO" id="GO:0003886">
    <property type="term" value="F:DNA (cytosine-5-)-methyltransferase activity"/>
    <property type="evidence" value="ECO:0007669"/>
    <property type="project" value="UniProtKB-EC"/>
</dbReference>
<evidence type="ECO:0000256" key="3">
    <source>
        <dbReference type="ARBA" id="ARBA00022679"/>
    </source>
</evidence>
<dbReference type="NCBIfam" id="TIGR00675">
    <property type="entry name" value="dcm"/>
    <property type="match status" value="1"/>
</dbReference>
<comment type="similarity">
    <text evidence="7 8">Belongs to the class I-like SAM-binding methyltransferase superfamily. C5-methyltransferase family.</text>
</comment>
<dbReference type="STRING" id="871741.SAMN05192570_0442"/>
<dbReference type="Pfam" id="PF00145">
    <property type="entry name" value="DNA_methylase"/>
    <property type="match status" value="1"/>
</dbReference>
<evidence type="ECO:0000313" key="10">
    <source>
        <dbReference type="Proteomes" id="UP000198788"/>
    </source>
</evidence>
<accession>A0A1I6NSP1</accession>
<evidence type="ECO:0000256" key="8">
    <source>
        <dbReference type="RuleBase" id="RU000416"/>
    </source>
</evidence>
<dbReference type="GO" id="GO:0032259">
    <property type="term" value="P:methylation"/>
    <property type="evidence" value="ECO:0007669"/>
    <property type="project" value="UniProtKB-KW"/>
</dbReference>
<protein>
    <recommendedName>
        <fullName evidence="1">DNA (cytosine-5-)-methyltransferase</fullName>
        <ecNumber evidence="1">2.1.1.37</ecNumber>
    </recommendedName>
</protein>
<feature type="active site" evidence="7">
    <location>
        <position position="83"/>
    </location>
</feature>
<dbReference type="SUPFAM" id="SSF53335">
    <property type="entry name" value="S-adenosyl-L-methionine-dependent methyltransferases"/>
    <property type="match status" value="1"/>
</dbReference>
<reference evidence="10" key="1">
    <citation type="submission" date="2016-10" db="EMBL/GenBank/DDBJ databases">
        <authorList>
            <person name="Varghese N."/>
            <person name="Submissions S."/>
        </authorList>
    </citation>
    <scope>NUCLEOTIDE SEQUENCE [LARGE SCALE GENOMIC DNA]</scope>
    <source>
        <strain evidence="10">CGMCC 1.10683</strain>
    </source>
</reference>
<keyword evidence="2 7" id="KW-0489">Methyltransferase</keyword>
<dbReference type="EMBL" id="FOZV01000001">
    <property type="protein sequence ID" value="SFS30865.1"/>
    <property type="molecule type" value="Genomic_DNA"/>
</dbReference>
<dbReference type="Gene3D" id="3.90.120.10">
    <property type="entry name" value="DNA Methylase, subunit A, domain 2"/>
    <property type="match status" value="1"/>
</dbReference>
<dbReference type="InterPro" id="IPR029063">
    <property type="entry name" value="SAM-dependent_MTases_sf"/>
</dbReference>
<keyword evidence="4 7" id="KW-0949">S-adenosyl-L-methionine</keyword>
<dbReference type="InterPro" id="IPR050750">
    <property type="entry name" value="C5-MTase"/>
</dbReference>
<proteinExistence type="inferred from homology"/>
<comment type="catalytic activity">
    <reaction evidence="6">
        <text>a 2'-deoxycytidine in DNA + S-adenosyl-L-methionine = a 5-methyl-2'-deoxycytidine in DNA + S-adenosyl-L-homocysteine + H(+)</text>
        <dbReference type="Rhea" id="RHEA:13681"/>
        <dbReference type="Rhea" id="RHEA-COMP:11369"/>
        <dbReference type="Rhea" id="RHEA-COMP:11370"/>
        <dbReference type="ChEBI" id="CHEBI:15378"/>
        <dbReference type="ChEBI" id="CHEBI:57856"/>
        <dbReference type="ChEBI" id="CHEBI:59789"/>
        <dbReference type="ChEBI" id="CHEBI:85452"/>
        <dbReference type="ChEBI" id="CHEBI:85454"/>
        <dbReference type="EC" id="2.1.1.37"/>
    </reaction>
</comment>
<dbReference type="PANTHER" id="PTHR46098:SF1">
    <property type="entry name" value="TRNA (CYTOSINE(38)-C(5))-METHYLTRANSFERASE"/>
    <property type="match status" value="1"/>
</dbReference>